<sequence length="161" mass="18080">MAGLCEDGSEPPGSLKAFVSTVPASSEVTLRIAINSAAHGQISLDECGLPMLRRSQAKSSTRSSYLLAWPQNSPDLTPPDFFVWDFVKDIVYPQKPRNIGDLIVKITQAFQQITPLMLQRTWAELHHRYELCRVRNGVMLRSEESPIFQCCMNKVSTNKVQ</sequence>
<dbReference type="EMBL" id="JAJSOF020000025">
    <property type="protein sequence ID" value="KAJ4434741.1"/>
    <property type="molecule type" value="Genomic_DNA"/>
</dbReference>
<evidence type="ECO:0000313" key="2">
    <source>
        <dbReference type="Proteomes" id="UP001148838"/>
    </source>
</evidence>
<proteinExistence type="predicted"/>
<comment type="caution">
    <text evidence="1">The sequence shown here is derived from an EMBL/GenBank/DDBJ whole genome shotgun (WGS) entry which is preliminary data.</text>
</comment>
<dbReference type="PANTHER" id="PTHR47326:SF1">
    <property type="entry name" value="HTH PSQ-TYPE DOMAIN-CONTAINING PROTEIN"/>
    <property type="match status" value="1"/>
</dbReference>
<dbReference type="Proteomes" id="UP001148838">
    <property type="component" value="Unassembled WGS sequence"/>
</dbReference>
<accession>A0ABQ8SKS8</accession>
<dbReference type="PANTHER" id="PTHR47326">
    <property type="entry name" value="TRANSPOSABLE ELEMENT TC3 TRANSPOSASE-LIKE PROTEIN"/>
    <property type="match status" value="1"/>
</dbReference>
<dbReference type="InterPro" id="IPR036397">
    <property type="entry name" value="RNaseH_sf"/>
</dbReference>
<gene>
    <name evidence="1" type="ORF">ANN_23310</name>
</gene>
<dbReference type="Gene3D" id="3.30.420.10">
    <property type="entry name" value="Ribonuclease H-like superfamily/Ribonuclease H"/>
    <property type="match status" value="1"/>
</dbReference>
<protein>
    <submittedName>
        <fullName evidence="1">Uncharacterized protein</fullName>
    </submittedName>
</protein>
<evidence type="ECO:0000313" key="1">
    <source>
        <dbReference type="EMBL" id="KAJ4434741.1"/>
    </source>
</evidence>
<keyword evidence="2" id="KW-1185">Reference proteome</keyword>
<reference evidence="1 2" key="1">
    <citation type="journal article" date="2022" name="Allergy">
        <title>Genome assembly and annotation of Periplaneta americana reveal a comprehensive cockroach allergen profile.</title>
        <authorList>
            <person name="Wang L."/>
            <person name="Xiong Q."/>
            <person name="Saelim N."/>
            <person name="Wang L."/>
            <person name="Nong W."/>
            <person name="Wan A.T."/>
            <person name="Shi M."/>
            <person name="Liu X."/>
            <person name="Cao Q."/>
            <person name="Hui J.H.L."/>
            <person name="Sookrung N."/>
            <person name="Leung T.F."/>
            <person name="Tungtrongchitr A."/>
            <person name="Tsui S.K.W."/>
        </authorList>
    </citation>
    <scope>NUCLEOTIDE SEQUENCE [LARGE SCALE GENOMIC DNA]</scope>
    <source>
        <strain evidence="1">PWHHKU_190912</strain>
    </source>
</reference>
<organism evidence="1 2">
    <name type="scientific">Periplaneta americana</name>
    <name type="common">American cockroach</name>
    <name type="synonym">Blatta americana</name>
    <dbReference type="NCBI Taxonomy" id="6978"/>
    <lineage>
        <taxon>Eukaryota</taxon>
        <taxon>Metazoa</taxon>
        <taxon>Ecdysozoa</taxon>
        <taxon>Arthropoda</taxon>
        <taxon>Hexapoda</taxon>
        <taxon>Insecta</taxon>
        <taxon>Pterygota</taxon>
        <taxon>Neoptera</taxon>
        <taxon>Polyneoptera</taxon>
        <taxon>Dictyoptera</taxon>
        <taxon>Blattodea</taxon>
        <taxon>Blattoidea</taxon>
        <taxon>Blattidae</taxon>
        <taxon>Blattinae</taxon>
        <taxon>Periplaneta</taxon>
    </lineage>
</organism>
<name>A0ABQ8SKS8_PERAM</name>